<dbReference type="EMBL" id="QGNW01000519">
    <property type="protein sequence ID" value="RVW68795.1"/>
    <property type="molecule type" value="Genomic_DNA"/>
</dbReference>
<comment type="caution">
    <text evidence="1">The sequence shown here is derived from an EMBL/GenBank/DDBJ whole genome shotgun (WGS) entry which is preliminary data.</text>
</comment>
<reference evidence="1 2" key="1">
    <citation type="journal article" date="2018" name="PLoS Genet.">
        <title>Population sequencing reveals clonal diversity and ancestral inbreeding in the grapevine cultivar Chardonnay.</title>
        <authorList>
            <person name="Roach M.J."/>
            <person name="Johnson D.L."/>
            <person name="Bohlmann J."/>
            <person name="van Vuuren H.J."/>
            <person name="Jones S.J."/>
            <person name="Pretorius I.S."/>
            <person name="Schmidt S.A."/>
            <person name="Borneman A.R."/>
        </authorList>
    </citation>
    <scope>NUCLEOTIDE SEQUENCE [LARGE SCALE GENOMIC DNA]</scope>
    <source>
        <strain evidence="2">cv. Chardonnay</strain>
        <tissue evidence="1">Leaf</tissue>
    </source>
</reference>
<accession>A0A438G9A1</accession>
<protein>
    <submittedName>
        <fullName evidence="1">Uncharacterized protein</fullName>
    </submittedName>
</protein>
<sequence length="118" mass="13938">MNNYMLFFFRFYNKKRTYDPIDYTCIDETDFWIVDEDRPVELDVEDLENILYEEWSISINELEGSSSPIDDEDGGGMVVDGLDVENFGFQMLIFNLHIPISKMNEDMNFIFISMKKSS</sequence>
<proteinExistence type="predicted"/>
<name>A0A438G9A1_VITVI</name>
<dbReference type="Proteomes" id="UP000288805">
    <property type="component" value="Unassembled WGS sequence"/>
</dbReference>
<organism evidence="1 2">
    <name type="scientific">Vitis vinifera</name>
    <name type="common">Grape</name>
    <dbReference type="NCBI Taxonomy" id="29760"/>
    <lineage>
        <taxon>Eukaryota</taxon>
        <taxon>Viridiplantae</taxon>
        <taxon>Streptophyta</taxon>
        <taxon>Embryophyta</taxon>
        <taxon>Tracheophyta</taxon>
        <taxon>Spermatophyta</taxon>
        <taxon>Magnoliopsida</taxon>
        <taxon>eudicotyledons</taxon>
        <taxon>Gunneridae</taxon>
        <taxon>Pentapetalae</taxon>
        <taxon>rosids</taxon>
        <taxon>Vitales</taxon>
        <taxon>Vitaceae</taxon>
        <taxon>Viteae</taxon>
        <taxon>Vitis</taxon>
    </lineage>
</organism>
<dbReference type="AlphaFoldDB" id="A0A438G9A1"/>
<evidence type="ECO:0000313" key="1">
    <source>
        <dbReference type="EMBL" id="RVW68795.1"/>
    </source>
</evidence>
<evidence type="ECO:0000313" key="2">
    <source>
        <dbReference type="Proteomes" id="UP000288805"/>
    </source>
</evidence>
<gene>
    <name evidence="1" type="ORF">CK203_060959</name>
</gene>